<name>A0AB73BTV9_9FUSO</name>
<proteinExistence type="predicted"/>
<sequence length="219" mass="25779">MRRKKVIVLSPSKEMSKDAVLSEKIPIFQNEAETLMPEIKGKEKYEAWSLYHGLAFRSFKKGGFSQKELEFMEKNLCIFSALYGVLSARDGISKYRLDFSKKGLYAYWGDKIYQEIIKRCHSSGEWIINLASDEFSKTLSKYLTEKDRFLQIDFLEEKNGEFKKHSTISKKGRGAMARYLILSQDTSLERIRKFQEGDFEFREDLSTERHFVFVKRKLK</sequence>
<dbReference type="GO" id="GO:0033194">
    <property type="term" value="P:response to hydroperoxide"/>
    <property type="evidence" value="ECO:0007669"/>
    <property type="project" value="TreeGrafter"/>
</dbReference>
<evidence type="ECO:0008006" key="3">
    <source>
        <dbReference type="Google" id="ProtNLM"/>
    </source>
</evidence>
<evidence type="ECO:0000313" key="2">
    <source>
        <dbReference type="Proteomes" id="UP000027473"/>
    </source>
</evidence>
<evidence type="ECO:0000313" key="1">
    <source>
        <dbReference type="EMBL" id="KDE61172.1"/>
    </source>
</evidence>
<dbReference type="PANTHER" id="PTHR30283">
    <property type="entry name" value="PEROXIDE STRESS RESPONSE PROTEIN YAAA"/>
    <property type="match status" value="1"/>
</dbReference>
<dbReference type="Pfam" id="PF03883">
    <property type="entry name" value="H2O2_YaaD"/>
    <property type="match status" value="1"/>
</dbReference>
<dbReference type="Proteomes" id="UP000027473">
    <property type="component" value="Unassembled WGS sequence"/>
</dbReference>
<comment type="caution">
    <text evidence="1">The sequence shown here is derived from an EMBL/GenBank/DDBJ whole genome shotgun (WGS) entry which is preliminary data.</text>
</comment>
<dbReference type="EMBL" id="JAAC01000201">
    <property type="protein sequence ID" value="KDE61172.1"/>
    <property type="molecule type" value="Genomic_DNA"/>
</dbReference>
<dbReference type="InterPro" id="IPR005583">
    <property type="entry name" value="YaaA"/>
</dbReference>
<organism evidence="1 2">
    <name type="scientific">Fusobacterium necrophorum BL</name>
    <dbReference type="NCBI Taxonomy" id="1441732"/>
    <lineage>
        <taxon>Bacteria</taxon>
        <taxon>Fusobacteriati</taxon>
        <taxon>Fusobacteriota</taxon>
        <taxon>Fusobacteriia</taxon>
        <taxon>Fusobacteriales</taxon>
        <taxon>Fusobacteriaceae</taxon>
        <taxon>Fusobacterium</taxon>
    </lineage>
</organism>
<reference evidence="1 2" key="1">
    <citation type="submission" date="2014-01" db="EMBL/GenBank/DDBJ databases">
        <title>Comparative genomics of Fusobacterium necrophorum wild isolates.</title>
        <authorList>
            <person name="Kittichotirat W."/>
            <person name="Bumgarner R.E."/>
            <person name="Lawrence P."/>
        </authorList>
    </citation>
    <scope>NUCLEOTIDE SEQUENCE [LARGE SCALE GENOMIC DNA]</scope>
    <source>
        <strain evidence="1 2">BL</strain>
    </source>
</reference>
<accession>A0AB73BTV9</accession>
<dbReference type="PANTHER" id="PTHR30283:SF4">
    <property type="entry name" value="PEROXIDE STRESS RESISTANCE PROTEIN YAAA"/>
    <property type="match status" value="1"/>
</dbReference>
<dbReference type="GO" id="GO:0005829">
    <property type="term" value="C:cytosol"/>
    <property type="evidence" value="ECO:0007669"/>
    <property type="project" value="TreeGrafter"/>
</dbReference>
<dbReference type="AlphaFoldDB" id="A0AB73BTV9"/>
<gene>
    <name evidence="1" type="ORF">FUSO3_10810</name>
</gene>
<protein>
    <recommendedName>
        <fullName evidence="3">Peroxide stress protein YaaA</fullName>
    </recommendedName>
</protein>